<feature type="compositionally biased region" description="Polar residues" evidence="1">
    <location>
        <begin position="223"/>
        <end position="232"/>
    </location>
</feature>
<organism evidence="2 3">
    <name type="scientific">Polyplosphaeria fusca</name>
    <dbReference type="NCBI Taxonomy" id="682080"/>
    <lineage>
        <taxon>Eukaryota</taxon>
        <taxon>Fungi</taxon>
        <taxon>Dikarya</taxon>
        <taxon>Ascomycota</taxon>
        <taxon>Pezizomycotina</taxon>
        <taxon>Dothideomycetes</taxon>
        <taxon>Pleosporomycetidae</taxon>
        <taxon>Pleosporales</taxon>
        <taxon>Tetraplosphaeriaceae</taxon>
        <taxon>Polyplosphaeria</taxon>
    </lineage>
</organism>
<evidence type="ECO:0000313" key="2">
    <source>
        <dbReference type="EMBL" id="KAF2728270.1"/>
    </source>
</evidence>
<keyword evidence="3" id="KW-1185">Reference proteome</keyword>
<dbReference type="Proteomes" id="UP000799444">
    <property type="component" value="Unassembled WGS sequence"/>
</dbReference>
<dbReference type="EMBL" id="ML996287">
    <property type="protein sequence ID" value="KAF2728270.1"/>
    <property type="molecule type" value="Genomic_DNA"/>
</dbReference>
<dbReference type="AlphaFoldDB" id="A0A9P4QL09"/>
<protein>
    <submittedName>
        <fullName evidence="2">Uncharacterized protein</fullName>
    </submittedName>
</protein>
<evidence type="ECO:0000256" key="1">
    <source>
        <dbReference type="SAM" id="MobiDB-lite"/>
    </source>
</evidence>
<comment type="caution">
    <text evidence="2">The sequence shown here is derived from an EMBL/GenBank/DDBJ whole genome shotgun (WGS) entry which is preliminary data.</text>
</comment>
<accession>A0A9P4QL09</accession>
<gene>
    <name evidence="2" type="ORF">EJ04DRAFT_104635</name>
</gene>
<reference evidence="2" key="1">
    <citation type="journal article" date="2020" name="Stud. Mycol.">
        <title>101 Dothideomycetes genomes: a test case for predicting lifestyles and emergence of pathogens.</title>
        <authorList>
            <person name="Haridas S."/>
            <person name="Albert R."/>
            <person name="Binder M."/>
            <person name="Bloem J."/>
            <person name="Labutti K."/>
            <person name="Salamov A."/>
            <person name="Andreopoulos B."/>
            <person name="Baker S."/>
            <person name="Barry K."/>
            <person name="Bills G."/>
            <person name="Bluhm B."/>
            <person name="Cannon C."/>
            <person name="Castanera R."/>
            <person name="Culley D."/>
            <person name="Daum C."/>
            <person name="Ezra D."/>
            <person name="Gonzalez J."/>
            <person name="Henrissat B."/>
            <person name="Kuo A."/>
            <person name="Liang C."/>
            <person name="Lipzen A."/>
            <person name="Lutzoni F."/>
            <person name="Magnuson J."/>
            <person name="Mondo S."/>
            <person name="Nolan M."/>
            <person name="Ohm R."/>
            <person name="Pangilinan J."/>
            <person name="Park H.-J."/>
            <person name="Ramirez L."/>
            <person name="Alfaro M."/>
            <person name="Sun H."/>
            <person name="Tritt A."/>
            <person name="Yoshinaga Y."/>
            <person name="Zwiers L.-H."/>
            <person name="Turgeon B."/>
            <person name="Goodwin S."/>
            <person name="Spatafora J."/>
            <person name="Crous P."/>
            <person name="Grigoriev I."/>
        </authorList>
    </citation>
    <scope>NUCLEOTIDE SEQUENCE</scope>
    <source>
        <strain evidence="2">CBS 125425</strain>
    </source>
</reference>
<feature type="compositionally biased region" description="Basic and acidic residues" evidence="1">
    <location>
        <begin position="199"/>
        <end position="221"/>
    </location>
</feature>
<evidence type="ECO:0000313" key="3">
    <source>
        <dbReference type="Proteomes" id="UP000799444"/>
    </source>
</evidence>
<name>A0A9P4QL09_9PLEO</name>
<feature type="region of interest" description="Disordered" evidence="1">
    <location>
        <begin position="187"/>
        <end position="232"/>
    </location>
</feature>
<proteinExistence type="predicted"/>
<sequence>MMLGHVHGPESWSTTLWHMPGQSSLIIREVFFKLKKLNTEESAPPGRGRNKSKFFRKHVGSRGAPAIPVLTLPDEDIFKLPGSGVVSTSVEDSPRIHFTVRILMAQRKQPCILLENLTNIRHGDEIAWVDVTGARGILEDVPTAWESWLFRQWIKREEHLFNSEPSDSAERFTRFLHPYRREGERPRKAFFSPAPRASSVDRSRKIKDADDMVSEASEKAPDLTQSRSSAATSVNSGVRYYLDLEYEGFLPERYRKSGIEHGMDRSFYRPKAER</sequence>